<evidence type="ECO:0000256" key="3">
    <source>
        <dbReference type="ARBA" id="ARBA00023054"/>
    </source>
</evidence>
<keyword evidence="2" id="KW-0254">Endocytosis</keyword>
<evidence type="ECO:0000256" key="5">
    <source>
        <dbReference type="ARBA" id="ARBA00037878"/>
    </source>
</evidence>
<proteinExistence type="inferred from homology"/>
<keyword evidence="3 6" id="KW-0175">Coiled coil</keyword>
<evidence type="ECO:0000256" key="1">
    <source>
        <dbReference type="ARBA" id="ARBA00011064"/>
    </source>
</evidence>
<dbReference type="GO" id="GO:0072583">
    <property type="term" value="P:clathrin-dependent endocytosis"/>
    <property type="evidence" value="ECO:0007669"/>
    <property type="project" value="TreeGrafter"/>
</dbReference>
<dbReference type="GO" id="GO:0048268">
    <property type="term" value="P:clathrin coat assembly"/>
    <property type="evidence" value="ECO:0007669"/>
    <property type="project" value="TreeGrafter"/>
</dbReference>
<evidence type="ECO:0000256" key="7">
    <source>
        <dbReference type="SAM" id="Coils"/>
    </source>
</evidence>
<dbReference type="InterPro" id="IPR027267">
    <property type="entry name" value="AH/BAR_dom_sf"/>
</dbReference>
<dbReference type="SMART" id="SM00055">
    <property type="entry name" value="FCH"/>
    <property type="match status" value="1"/>
</dbReference>
<dbReference type="Pfam" id="PF10291">
    <property type="entry name" value="muHD"/>
    <property type="match status" value="1"/>
</dbReference>
<feature type="compositionally biased region" description="Polar residues" evidence="8">
    <location>
        <begin position="382"/>
        <end position="401"/>
    </location>
</feature>
<feature type="compositionally biased region" description="Low complexity" evidence="8">
    <location>
        <begin position="338"/>
        <end position="361"/>
    </location>
</feature>
<evidence type="ECO:0000256" key="4">
    <source>
        <dbReference type="ARBA" id="ARBA00023176"/>
    </source>
</evidence>
<evidence type="ECO:0000256" key="6">
    <source>
        <dbReference type="PROSITE-ProRule" id="PRU01077"/>
    </source>
</evidence>
<dbReference type="InterPro" id="IPR054713">
    <property type="entry name" value="GMIP/FCHO2-like_FCH"/>
</dbReference>
<dbReference type="PROSITE" id="PS51741">
    <property type="entry name" value="F_BAR"/>
    <property type="match status" value="1"/>
</dbReference>
<keyword evidence="10" id="KW-1185">Reference proteome</keyword>
<comment type="similarity">
    <text evidence="1">Belongs to the FCHO family.</text>
</comment>
<feature type="domain" description="F-BAR" evidence="9">
    <location>
        <begin position="1"/>
        <end position="250"/>
    </location>
</feature>
<sequence>MGVDYADYFWGEKHLGYHALYQNMKNGHDAVQELAQFVKERASLEDEHGKLFVKNLTRINSFTNSGSFSSAWTITRNTLELMNDIQGTLVKNLQELHKEVNKYGDDLQKSRRRVKEQDTFDAVNLMQTTTTCLQKAKETYVSRSLELEKLKKENTAPKEIGKAENKLNKAREEYKQYIEKYSKVRDDFEEKMVKSARAFQAQDHAHVSSMRKLLASFARHIEESHAAAAQVSSQFRETVENLAIDDILLQFAEEKGTGRERPDFAIFEEVDVSSMHTPAATTPHTPPSLTNHDSSPIMTSLPTLSIGSSTHMTPYDDLIGLDILGGESSSLAANVPHQQSQASPAASDTSSSTATATQPATISHSTSRQKLSLWLPGRKKNASNSSIVDTNSPTVQDSSLVSSANSEGGSGGGGFLRKRNKKPSKKGSKETTTPSTAELPPLNILEDGRSSASSKSDERMPHNSAGTGAGVGGVDEEGFSIRPPDDPTKPRWSDSSDSSDDEAVQRSKLKQIQIKPLDQSTSNLNASVDELRDAVGQMTIGRSALGKSRTFDKDPWTATAGPTRSGMTAPMRPALTGDDHLNRTYAGGEYSSAKTLMPMQPSLTGSMSRARPRSNTPTTMFNILGAPGQLALGRRDSNGSSTDSSFYRSDSIGSLADSGALSGSTSDLAGYPSDVIPIAMAINEYAHAWFQGTDLSKLKVRALGSVMISFPASSVAALIDPSSGVEPLKFSLTKASKVHALIPNKQILSAEAVSQFGSLESHQFTFDQVGLANHLKKEHEAKPSAPFYNFEVLRYEVRNVAAPLMLESYWKCEMAHTDLRVDYRLNQDCPIE</sequence>
<dbReference type="InterPro" id="IPR001060">
    <property type="entry name" value="FCH_dom"/>
</dbReference>
<evidence type="ECO:0000313" key="10">
    <source>
        <dbReference type="Proteomes" id="UP000887566"/>
    </source>
</evidence>
<keyword evidence="4" id="KW-0472">Membrane</keyword>
<dbReference type="AlphaFoldDB" id="A0A914WZA5"/>
<feature type="region of interest" description="Disordered" evidence="8">
    <location>
        <begin position="276"/>
        <end position="305"/>
    </location>
</feature>
<accession>A0A914WZA5</accession>
<evidence type="ECO:0000256" key="8">
    <source>
        <dbReference type="SAM" id="MobiDB-lite"/>
    </source>
</evidence>
<feature type="compositionally biased region" description="Basic residues" evidence="8">
    <location>
        <begin position="416"/>
        <end position="426"/>
    </location>
</feature>
<feature type="region of interest" description="Disordered" evidence="8">
    <location>
        <begin position="546"/>
        <end position="617"/>
    </location>
</feature>
<evidence type="ECO:0000259" key="9">
    <source>
        <dbReference type="PROSITE" id="PS51741"/>
    </source>
</evidence>
<dbReference type="WBParaSite" id="PSAMB.scaffold583size46494.g7184.t1">
    <property type="protein sequence ID" value="PSAMB.scaffold583size46494.g7184.t1"/>
    <property type="gene ID" value="PSAMB.scaffold583size46494.g7184"/>
</dbReference>
<keyword evidence="4" id="KW-0168">Coated pit</keyword>
<dbReference type="Proteomes" id="UP000887566">
    <property type="component" value="Unplaced"/>
</dbReference>
<dbReference type="GO" id="GO:0030136">
    <property type="term" value="C:clathrin-coated vesicle"/>
    <property type="evidence" value="ECO:0007669"/>
    <property type="project" value="TreeGrafter"/>
</dbReference>
<feature type="compositionally biased region" description="Polar residues" evidence="8">
    <location>
        <begin position="288"/>
        <end position="305"/>
    </location>
</feature>
<feature type="compositionally biased region" description="Basic and acidic residues" evidence="8">
    <location>
        <begin position="483"/>
        <end position="494"/>
    </location>
</feature>
<organism evidence="10 11">
    <name type="scientific">Plectus sambesii</name>
    <dbReference type="NCBI Taxonomy" id="2011161"/>
    <lineage>
        <taxon>Eukaryota</taxon>
        <taxon>Metazoa</taxon>
        <taxon>Ecdysozoa</taxon>
        <taxon>Nematoda</taxon>
        <taxon>Chromadorea</taxon>
        <taxon>Plectida</taxon>
        <taxon>Plectina</taxon>
        <taxon>Plectoidea</taxon>
        <taxon>Plectidae</taxon>
        <taxon>Plectus</taxon>
    </lineage>
</organism>
<feature type="compositionally biased region" description="Polar residues" evidence="8">
    <location>
        <begin position="601"/>
        <end position="617"/>
    </location>
</feature>
<dbReference type="Gene3D" id="1.20.1270.60">
    <property type="entry name" value="Arfaptin homology (AH) domain/BAR domain"/>
    <property type="match status" value="1"/>
</dbReference>
<dbReference type="InterPro" id="IPR018808">
    <property type="entry name" value="Muniscin_C"/>
</dbReference>
<dbReference type="PANTHER" id="PTHR23065">
    <property type="entry name" value="PROLINE-SERINE-THREONINE PHOSPHATASE INTERACTING PROTEIN 1"/>
    <property type="match status" value="1"/>
</dbReference>
<dbReference type="InterPro" id="IPR031160">
    <property type="entry name" value="F_BAR_dom"/>
</dbReference>
<dbReference type="Pfam" id="PF22699">
    <property type="entry name" value="GMIP-like_FCH"/>
    <property type="match status" value="1"/>
</dbReference>
<feature type="coiled-coil region" evidence="7">
    <location>
        <begin position="93"/>
        <end position="191"/>
    </location>
</feature>
<evidence type="ECO:0000313" key="11">
    <source>
        <dbReference type="WBParaSite" id="PSAMB.scaffold583size46494.g7184.t1"/>
    </source>
</evidence>
<evidence type="ECO:0000256" key="2">
    <source>
        <dbReference type="ARBA" id="ARBA00022583"/>
    </source>
</evidence>
<comment type="subcellular location">
    <subcellularLocation>
        <location evidence="5">Membrane</location>
        <location evidence="5">Coated pit</location>
    </subcellularLocation>
</comment>
<dbReference type="GO" id="GO:0005905">
    <property type="term" value="C:clathrin-coated pit"/>
    <property type="evidence" value="ECO:0007669"/>
    <property type="project" value="UniProtKB-KW"/>
</dbReference>
<feature type="region of interest" description="Disordered" evidence="8">
    <location>
        <begin position="334"/>
        <end position="516"/>
    </location>
</feature>
<dbReference type="GO" id="GO:0005886">
    <property type="term" value="C:plasma membrane"/>
    <property type="evidence" value="ECO:0007669"/>
    <property type="project" value="TreeGrafter"/>
</dbReference>
<dbReference type="PANTHER" id="PTHR23065:SF15">
    <property type="entry name" value="AT02057P"/>
    <property type="match status" value="1"/>
</dbReference>
<reference evidence="11" key="1">
    <citation type="submission" date="2022-11" db="UniProtKB">
        <authorList>
            <consortium name="WormBaseParasite"/>
        </authorList>
    </citation>
    <scope>IDENTIFICATION</scope>
</reference>
<dbReference type="SUPFAM" id="SSF103657">
    <property type="entry name" value="BAR/IMD domain-like"/>
    <property type="match status" value="1"/>
</dbReference>
<name>A0A914WZA5_9BILA</name>
<protein>
    <submittedName>
        <fullName evidence="11">F-BAR domain-containing protein</fullName>
    </submittedName>
</protein>